<dbReference type="Proteomes" id="UP000316437">
    <property type="component" value="Unassembled WGS sequence"/>
</dbReference>
<dbReference type="Gene3D" id="1.25.40.10">
    <property type="entry name" value="Tetratricopeptide repeat domain"/>
    <property type="match status" value="1"/>
</dbReference>
<evidence type="ECO:0000313" key="2">
    <source>
        <dbReference type="EMBL" id="TQM18179.1"/>
    </source>
</evidence>
<reference evidence="2 3" key="1">
    <citation type="submission" date="2019-06" db="EMBL/GenBank/DDBJ databases">
        <title>Sorghum-associated microbial communities from plants grown in Nebraska, USA.</title>
        <authorList>
            <person name="Schachtman D."/>
        </authorList>
    </citation>
    <scope>NUCLEOTIDE SEQUENCE [LARGE SCALE GENOMIC DNA]</scope>
    <source>
        <strain evidence="2 3">110</strain>
    </source>
</reference>
<dbReference type="SUPFAM" id="SSF48452">
    <property type="entry name" value="TPR-like"/>
    <property type="match status" value="1"/>
</dbReference>
<feature type="transmembrane region" description="Helical" evidence="1">
    <location>
        <begin position="36"/>
        <end position="57"/>
    </location>
</feature>
<keyword evidence="1" id="KW-0472">Membrane</keyword>
<keyword evidence="1" id="KW-1133">Transmembrane helix</keyword>
<sequence>MMMNKQKFIDKFMAAFVLLALFKVIGIVAQLFHESFWNVVGTLGVFLIVAFIILLVITSLKDKERNKSNSAGRKGSGSSSFYLENSLFDRIRSKYEELAEKYIAEKDYKKAARIYMNLLQDNYRGAKTLENGELYNEAAVVYLKKLNNKSDAAACYEKAKQHKKAIDLYKEMEQKEKVGDLYKEINDLRNAHYYYQMVADDYVKNNQMVKASLVYRKKMEKTEEAQKVLLKGWEEDKDAFNCLNNYFANIFDVKKLESEILNLYEKTPAYKKITYLEAMKHEFKKDPKLHTTVRNIAYEIIADKVSTRSEIVNELKFFNPDDAVILKDISRFKTGRNKMFRN</sequence>
<organism evidence="2 3">
    <name type="scientific">Chryseobacterium aquifrigidense</name>
    <dbReference type="NCBI Taxonomy" id="558021"/>
    <lineage>
        <taxon>Bacteria</taxon>
        <taxon>Pseudomonadati</taxon>
        <taxon>Bacteroidota</taxon>
        <taxon>Flavobacteriia</taxon>
        <taxon>Flavobacteriales</taxon>
        <taxon>Weeksellaceae</taxon>
        <taxon>Chryseobacterium group</taxon>
        <taxon>Chryseobacterium</taxon>
    </lineage>
</organism>
<protein>
    <submittedName>
        <fullName evidence="2">Soluble NSF attachment protein (SNAP)-like</fullName>
    </submittedName>
</protein>
<evidence type="ECO:0000256" key="1">
    <source>
        <dbReference type="SAM" id="Phobius"/>
    </source>
</evidence>
<proteinExistence type="predicted"/>
<keyword evidence="1" id="KW-0812">Transmembrane</keyword>
<dbReference type="AlphaFoldDB" id="A0A543E9L8"/>
<evidence type="ECO:0000313" key="3">
    <source>
        <dbReference type="Proteomes" id="UP000316437"/>
    </source>
</evidence>
<dbReference type="InterPro" id="IPR011990">
    <property type="entry name" value="TPR-like_helical_dom_sf"/>
</dbReference>
<accession>A0A543E9L8</accession>
<keyword evidence="3" id="KW-1185">Reference proteome</keyword>
<dbReference type="EMBL" id="VFPD01000003">
    <property type="protein sequence ID" value="TQM18179.1"/>
    <property type="molecule type" value="Genomic_DNA"/>
</dbReference>
<name>A0A543E9L8_9FLAO</name>
<comment type="caution">
    <text evidence="2">The sequence shown here is derived from an EMBL/GenBank/DDBJ whole genome shotgun (WGS) entry which is preliminary data.</text>
</comment>
<gene>
    <name evidence="2" type="ORF">FB551_3943</name>
</gene>